<accession>A0AB34TIR1</accession>
<organism evidence="1 2">
    <name type="scientific">Stenotrophomonas maltophilia</name>
    <name type="common">Pseudomonas maltophilia</name>
    <name type="synonym">Xanthomonas maltophilia</name>
    <dbReference type="NCBI Taxonomy" id="40324"/>
    <lineage>
        <taxon>Bacteria</taxon>
        <taxon>Pseudomonadati</taxon>
        <taxon>Pseudomonadota</taxon>
        <taxon>Gammaproteobacteria</taxon>
        <taxon>Lysobacterales</taxon>
        <taxon>Lysobacteraceae</taxon>
        <taxon>Stenotrophomonas</taxon>
        <taxon>Stenotrophomonas maltophilia group</taxon>
    </lineage>
</organism>
<dbReference type="EMBL" id="JZIW01000001">
    <property type="protein sequence ID" value="KOO82868.1"/>
    <property type="molecule type" value="Genomic_DNA"/>
</dbReference>
<evidence type="ECO:0000313" key="1">
    <source>
        <dbReference type="EMBL" id="KOO82868.1"/>
    </source>
</evidence>
<reference evidence="1 2" key="1">
    <citation type="journal article" date="2015" name="Antimicrob. Agents Chemother.">
        <title>Whole-Genome Sequencing Identifies Emergence of a Quinolone Resistance Mutation in a Case of Stenotrophomonas maltophilia Bacteremia.</title>
        <authorList>
            <person name="Pak T.R."/>
            <person name="Altman D.R."/>
            <person name="Attie O."/>
            <person name="Sebra R."/>
            <person name="Hamula C.L."/>
            <person name="Lewis M."/>
            <person name="Deikus G."/>
            <person name="Newman L.C."/>
            <person name="Fang G."/>
            <person name="Hand J."/>
            <person name="Papel G."/>
            <person name="Wallach F."/>
            <person name="Schadt E.E."/>
            <person name="Huprikar S."/>
            <person name="van Bakel H."/>
            <person name="Kasarskis A."/>
            <person name="Bashir A."/>
        </authorList>
    </citation>
    <scope>NUCLEOTIDE SEQUENCE [LARGE SCALE GENOMIC DNA]</scope>
    <source>
        <strain evidence="1 2">ISMMS6</strain>
    </source>
</reference>
<dbReference type="RefSeq" id="WP_053461499.1">
    <property type="nucleotide sequence ID" value="NZ_JZIW01000001.1"/>
</dbReference>
<gene>
    <name evidence="1" type="ORF">VL23_06335</name>
</gene>
<protein>
    <submittedName>
        <fullName evidence="1">Uncharacterized protein</fullName>
    </submittedName>
</protein>
<proteinExistence type="predicted"/>
<evidence type="ECO:0000313" key="2">
    <source>
        <dbReference type="Proteomes" id="UP000037632"/>
    </source>
</evidence>
<comment type="caution">
    <text evidence="1">The sequence shown here is derived from an EMBL/GenBank/DDBJ whole genome shotgun (WGS) entry which is preliminary data.</text>
</comment>
<dbReference type="AlphaFoldDB" id="A0AB34TIR1"/>
<dbReference type="Proteomes" id="UP000037632">
    <property type="component" value="Unassembled WGS sequence"/>
</dbReference>
<sequence length="85" mass="9291">MKRSPKKKLFRSPPGTPPIKTMHDTLAMIQATDLTLLAAHPVGKANLQRIHTMAEAKTAELREMLGVAEQIERAYAKALASVVEA</sequence>
<name>A0AB34TIR1_STEMA</name>